<feature type="transmembrane region" description="Helical" evidence="2">
    <location>
        <begin position="49"/>
        <end position="70"/>
    </location>
</feature>
<comment type="caution">
    <text evidence="4">The sequence shown here is derived from an EMBL/GenBank/DDBJ whole genome shotgun (WGS) entry which is preliminary data.</text>
</comment>
<keyword evidence="2" id="KW-0812">Transmembrane</keyword>
<dbReference type="GO" id="GO:0005741">
    <property type="term" value="C:mitochondrial outer membrane"/>
    <property type="evidence" value="ECO:0007669"/>
    <property type="project" value="TreeGrafter"/>
</dbReference>
<evidence type="ECO:0000313" key="4">
    <source>
        <dbReference type="EMBL" id="GCC30774.1"/>
    </source>
</evidence>
<accession>A0A401SK53</accession>
<feature type="compositionally biased region" description="Low complexity" evidence="1">
    <location>
        <begin position="184"/>
        <end position="193"/>
    </location>
</feature>
<dbReference type="OrthoDB" id="9950323at2759"/>
<dbReference type="PANTHER" id="PTHR22910:SF6">
    <property type="entry name" value="PROTEIN MGARP"/>
    <property type="match status" value="1"/>
</dbReference>
<dbReference type="GO" id="GO:1904115">
    <property type="term" value="C:axon cytoplasm"/>
    <property type="evidence" value="ECO:0007669"/>
    <property type="project" value="GOC"/>
</dbReference>
<name>A0A401SK53_CHIPU</name>
<feature type="compositionally biased region" description="Polar residues" evidence="1">
    <location>
        <begin position="203"/>
        <end position="213"/>
    </location>
</feature>
<keyword evidence="2" id="KW-1133">Transmembrane helix</keyword>
<evidence type="ECO:0000313" key="5">
    <source>
        <dbReference type="Proteomes" id="UP000287033"/>
    </source>
</evidence>
<proteinExistence type="predicted"/>
<dbReference type="GO" id="GO:0008089">
    <property type="term" value="P:anterograde axonal transport"/>
    <property type="evidence" value="ECO:0007669"/>
    <property type="project" value="InterPro"/>
</dbReference>
<gene>
    <name evidence="4" type="ORF">chiPu_0009228</name>
</gene>
<evidence type="ECO:0000256" key="1">
    <source>
        <dbReference type="SAM" id="MobiDB-lite"/>
    </source>
</evidence>
<reference evidence="4 5" key="1">
    <citation type="journal article" date="2018" name="Nat. Ecol. Evol.">
        <title>Shark genomes provide insights into elasmobranch evolution and the origin of vertebrates.</title>
        <authorList>
            <person name="Hara Y"/>
            <person name="Yamaguchi K"/>
            <person name="Onimaru K"/>
            <person name="Kadota M"/>
            <person name="Koyanagi M"/>
            <person name="Keeley SD"/>
            <person name="Tatsumi K"/>
            <person name="Tanaka K"/>
            <person name="Motone F"/>
            <person name="Kageyama Y"/>
            <person name="Nozu R"/>
            <person name="Adachi N"/>
            <person name="Nishimura O"/>
            <person name="Nakagawa R"/>
            <person name="Tanegashima C"/>
            <person name="Kiyatake I"/>
            <person name="Matsumoto R"/>
            <person name="Murakumo K"/>
            <person name="Nishida K"/>
            <person name="Terakita A"/>
            <person name="Kuratani S"/>
            <person name="Sato K"/>
            <person name="Hyodo S Kuraku.S."/>
        </authorList>
    </citation>
    <scope>NUCLEOTIDE SEQUENCE [LARGE SCALE GENOMIC DNA]</scope>
</reference>
<keyword evidence="2" id="KW-0472">Membrane</keyword>
<evidence type="ECO:0000259" key="3">
    <source>
        <dbReference type="Pfam" id="PF14962"/>
    </source>
</evidence>
<feature type="domain" description="Protein MGARP N-terminal" evidence="3">
    <location>
        <begin position="1"/>
        <end position="196"/>
    </location>
</feature>
<feature type="region of interest" description="Disordered" evidence="1">
    <location>
        <begin position="184"/>
        <end position="213"/>
    </location>
</feature>
<dbReference type="EMBL" id="BEZZ01000324">
    <property type="protein sequence ID" value="GCC30774.1"/>
    <property type="molecule type" value="Genomic_DNA"/>
</dbReference>
<dbReference type="PANTHER" id="PTHR22910">
    <property type="entry name" value="PROTEIN MGARP"/>
    <property type="match status" value="1"/>
</dbReference>
<keyword evidence="5" id="KW-1185">Reference proteome</keyword>
<dbReference type="Proteomes" id="UP000287033">
    <property type="component" value="Unassembled WGS sequence"/>
</dbReference>
<dbReference type="InterPro" id="IPR026093">
    <property type="entry name" value="MGARP"/>
</dbReference>
<organism evidence="4 5">
    <name type="scientific">Chiloscyllium punctatum</name>
    <name type="common">Brownbanded bambooshark</name>
    <name type="synonym">Hemiscyllium punctatum</name>
    <dbReference type="NCBI Taxonomy" id="137246"/>
    <lineage>
        <taxon>Eukaryota</taxon>
        <taxon>Metazoa</taxon>
        <taxon>Chordata</taxon>
        <taxon>Craniata</taxon>
        <taxon>Vertebrata</taxon>
        <taxon>Chondrichthyes</taxon>
        <taxon>Elasmobranchii</taxon>
        <taxon>Galeomorphii</taxon>
        <taxon>Galeoidea</taxon>
        <taxon>Orectolobiformes</taxon>
        <taxon>Hemiscylliidae</taxon>
        <taxon>Chiloscyllium</taxon>
    </lineage>
</organism>
<protein>
    <recommendedName>
        <fullName evidence="3">Protein MGARP N-terminal domain-containing protein</fullName>
    </recommendedName>
</protein>
<dbReference type="Pfam" id="PF14962">
    <property type="entry name" value="AIF-MLS"/>
    <property type="match status" value="1"/>
</dbReference>
<sequence length="274" mass="29846">MYLCRIAWHSLVPLARIPPPSLLIRNVYRNASIRQMSSGGPPGSSSESMLYTLMVGAVIAGASVYTYKVLHKDKARYTERVAAIMGRPKGEWTAKEWQPKQSDEVQSPDVVATRKEASESATEEVKIPVAASIEQAENPALVVEPSESPLEGEVAAEEAVMEVLTPPASVKEPDDVQSLEVVGASEEATASGTEEAKVPTADSIEQPNSPSTIVEPTEIRLEQETNTSAADQKDELQSNQIKVCNCYSSKKSLLMEYLISVRWDNLTTLVKNID</sequence>
<evidence type="ECO:0000256" key="2">
    <source>
        <dbReference type="SAM" id="Phobius"/>
    </source>
</evidence>
<dbReference type="AlphaFoldDB" id="A0A401SK53"/>
<dbReference type="STRING" id="137246.A0A401SK53"/>
<dbReference type="InterPro" id="IPR032773">
    <property type="entry name" value="MGARP_N"/>
</dbReference>